<reference evidence="1 2" key="1">
    <citation type="submission" date="2016-11" db="EMBL/GenBank/DDBJ databases">
        <authorList>
            <person name="Jaros S."/>
            <person name="Januszkiewicz K."/>
            <person name="Wedrychowicz H."/>
        </authorList>
    </citation>
    <scope>NUCLEOTIDE SEQUENCE [LARGE SCALE GENOMIC DNA]</scope>
    <source>
        <strain evidence="1 2">DSM 28715</strain>
    </source>
</reference>
<name>A0A1M5LXE1_9RHOB</name>
<gene>
    <name evidence="1" type="ORF">SAMN05444003_0525</name>
</gene>
<protein>
    <recommendedName>
        <fullName evidence="3">DUF1499 domain-containing protein</fullName>
    </recommendedName>
</protein>
<dbReference type="EMBL" id="FQXB01000001">
    <property type="protein sequence ID" value="SHG69590.1"/>
    <property type="molecule type" value="Genomic_DNA"/>
</dbReference>
<organism evidence="1 2">
    <name type="scientific">Cognatiyoonia sediminum</name>
    <dbReference type="NCBI Taxonomy" id="1508389"/>
    <lineage>
        <taxon>Bacteria</taxon>
        <taxon>Pseudomonadati</taxon>
        <taxon>Pseudomonadota</taxon>
        <taxon>Alphaproteobacteria</taxon>
        <taxon>Rhodobacterales</taxon>
        <taxon>Paracoccaceae</taxon>
        <taxon>Cognatiyoonia</taxon>
    </lineage>
</organism>
<dbReference type="RefSeq" id="WP_072899053.1">
    <property type="nucleotide sequence ID" value="NZ_FQXB01000001.1"/>
</dbReference>
<dbReference type="InterPro" id="IPR010865">
    <property type="entry name" value="DUF1499"/>
</dbReference>
<evidence type="ECO:0000313" key="2">
    <source>
        <dbReference type="Proteomes" id="UP000184074"/>
    </source>
</evidence>
<dbReference type="Pfam" id="PF07386">
    <property type="entry name" value="DUF1499"/>
    <property type="match status" value="1"/>
</dbReference>
<dbReference type="AlphaFoldDB" id="A0A1M5LXE1"/>
<evidence type="ECO:0008006" key="3">
    <source>
        <dbReference type="Google" id="ProtNLM"/>
    </source>
</evidence>
<dbReference type="STRING" id="1508389.SAMN05444003_0525"/>
<dbReference type="Proteomes" id="UP000184074">
    <property type="component" value="Unassembled WGS sequence"/>
</dbReference>
<keyword evidence="2" id="KW-1185">Reference proteome</keyword>
<evidence type="ECO:0000313" key="1">
    <source>
        <dbReference type="EMBL" id="SHG69590.1"/>
    </source>
</evidence>
<proteinExistence type="predicted"/>
<dbReference type="OrthoDB" id="8479024at2"/>
<sequence length="153" mass="16932">MLKYIIALGVFAIAASLVYIRLGPVDTAQFHKAPSPQPVGDYERIDGIMVVREITDTPINVMGELNRIALDTPRTRRIAGDLGTDLVTYETRSLLIGFPDYATVSFVEPDTIGNERRLMLIDSRLRFGNSDLGVNKRKVMGWLEALGPLTVTP</sequence>
<accession>A0A1M5LXE1</accession>